<comment type="caution">
    <text evidence="15">The sequence shown here is derived from an EMBL/GenBank/DDBJ whole genome shotgun (WGS) entry which is preliminary data.</text>
</comment>
<keyword evidence="9 12" id="KW-0066">ATP synthesis</keyword>
<dbReference type="RefSeq" id="WP_377962251.1">
    <property type="nucleotide sequence ID" value="NZ_JBHZOL010000025.1"/>
</dbReference>
<dbReference type="PANTHER" id="PTHR34264:SF3">
    <property type="entry name" value="ATP SYNTHASE SUBUNIT B, CHLOROPLASTIC"/>
    <property type="match status" value="1"/>
</dbReference>
<keyword evidence="16" id="KW-1185">Reference proteome</keyword>
<evidence type="ECO:0000256" key="7">
    <source>
        <dbReference type="ARBA" id="ARBA00023078"/>
    </source>
</evidence>
<organism evidence="15 16">
    <name type="scientific">Almyronema epifaneia S1</name>
    <dbReference type="NCBI Taxonomy" id="2991925"/>
    <lineage>
        <taxon>Bacteria</taxon>
        <taxon>Bacillati</taxon>
        <taxon>Cyanobacteriota</taxon>
        <taxon>Cyanophyceae</taxon>
        <taxon>Nodosilineales</taxon>
        <taxon>Nodosilineaceae</taxon>
        <taxon>Almyronema</taxon>
        <taxon>Almyronema epifaneia</taxon>
    </lineage>
</organism>
<dbReference type="CDD" id="cd06503">
    <property type="entry name" value="ATP-synt_Fo_b"/>
    <property type="match status" value="1"/>
</dbReference>
<name>A0ABW6IBI8_9CYAN</name>
<evidence type="ECO:0000256" key="2">
    <source>
        <dbReference type="ARBA" id="ARBA00022547"/>
    </source>
</evidence>
<evidence type="ECO:0000256" key="14">
    <source>
        <dbReference type="SAM" id="Coils"/>
    </source>
</evidence>
<dbReference type="Proteomes" id="UP001600165">
    <property type="component" value="Unassembled WGS sequence"/>
</dbReference>
<evidence type="ECO:0000256" key="3">
    <source>
        <dbReference type="ARBA" id="ARBA00022692"/>
    </source>
</evidence>
<gene>
    <name evidence="12" type="primary">atpF</name>
    <name evidence="15" type="ORF">ACFVKH_04505</name>
</gene>
<keyword evidence="1 12" id="KW-0813">Transport</keyword>
<comment type="function">
    <text evidence="12">Component of the F(0) channel, it forms part of the peripheral stalk, linking F(1) to F(0).</text>
</comment>
<protein>
    <recommendedName>
        <fullName evidence="12">ATP synthase subunit b</fullName>
    </recommendedName>
    <alternativeName>
        <fullName evidence="12">ATP synthase F(0) sector subunit b</fullName>
    </alternativeName>
    <alternativeName>
        <fullName evidence="12">ATPase subunit I</fullName>
    </alternativeName>
    <alternativeName>
        <fullName evidence="12">F-type ATPase subunit b</fullName>
        <shortName evidence="12">F-ATPase subunit b</shortName>
    </alternativeName>
</protein>
<dbReference type="Pfam" id="PF00430">
    <property type="entry name" value="ATP-synt_B"/>
    <property type="match status" value="1"/>
</dbReference>
<keyword evidence="7 12" id="KW-0793">Thylakoid</keyword>
<accession>A0ABW6IBI8</accession>
<proteinExistence type="inferred from homology"/>
<dbReference type="HAMAP" id="MF_01398">
    <property type="entry name" value="ATP_synth_b_bprime"/>
    <property type="match status" value="1"/>
</dbReference>
<evidence type="ECO:0000256" key="5">
    <source>
        <dbReference type="ARBA" id="ARBA00022989"/>
    </source>
</evidence>
<evidence type="ECO:0000256" key="9">
    <source>
        <dbReference type="ARBA" id="ARBA00023310"/>
    </source>
</evidence>
<feature type="coiled-coil region" evidence="14">
    <location>
        <begin position="54"/>
        <end position="147"/>
    </location>
</feature>
<reference evidence="15 16" key="1">
    <citation type="submission" date="2024-10" db="EMBL/GenBank/DDBJ databases">
        <authorList>
            <person name="Ratan Roy A."/>
            <person name="Morales Sandoval P.H."/>
            <person name="De Los Santos Villalobos S."/>
            <person name="Chakraborty S."/>
            <person name="Mukherjee J."/>
        </authorList>
    </citation>
    <scope>NUCLEOTIDE SEQUENCE [LARGE SCALE GENOMIC DNA]</scope>
    <source>
        <strain evidence="15 16">S1</strain>
    </source>
</reference>
<dbReference type="EMBL" id="JBHZOL010000025">
    <property type="protein sequence ID" value="MFE4105528.1"/>
    <property type="molecule type" value="Genomic_DNA"/>
</dbReference>
<evidence type="ECO:0000313" key="15">
    <source>
        <dbReference type="EMBL" id="MFE4105528.1"/>
    </source>
</evidence>
<keyword evidence="14" id="KW-0175">Coiled coil</keyword>
<feature type="transmembrane region" description="Helical" evidence="12">
    <location>
        <begin position="28"/>
        <end position="47"/>
    </location>
</feature>
<evidence type="ECO:0000256" key="10">
    <source>
        <dbReference type="ARBA" id="ARBA00025198"/>
    </source>
</evidence>
<evidence type="ECO:0000256" key="6">
    <source>
        <dbReference type="ARBA" id="ARBA00023065"/>
    </source>
</evidence>
<keyword evidence="6 12" id="KW-0406">Ion transport</keyword>
<sequence length="176" mass="19806">MDSIIFFKLLAVEEGGIGLNFDLLETNLINLAIIIGVLFYFGSKFLGNTLATRRQEIEAAIKAAEKRKQEASSALAEQQQKLAQAQVEAEQIKARAEENATRARAEILQQADKDVERLKVAAEQDLSAQQEKVMRELRQRVARLAMERVEDRLSERLNDDVQRQLVDKSIALLGGR</sequence>
<comment type="similarity">
    <text evidence="12 13">Belongs to the ATPase B chain family.</text>
</comment>
<keyword evidence="4 12" id="KW-0375">Hydrogen ion transport</keyword>
<dbReference type="InterPro" id="IPR002146">
    <property type="entry name" value="ATP_synth_b/b'su_bac/chlpt"/>
</dbReference>
<keyword evidence="5 12" id="KW-1133">Transmembrane helix</keyword>
<dbReference type="PANTHER" id="PTHR34264">
    <property type="entry name" value="ATP SYNTHASE SUBUNIT B, CHLOROPLASTIC"/>
    <property type="match status" value="1"/>
</dbReference>
<keyword evidence="3 12" id="KW-0812">Transmembrane</keyword>
<evidence type="ECO:0000256" key="13">
    <source>
        <dbReference type="RuleBase" id="RU003848"/>
    </source>
</evidence>
<evidence type="ECO:0000256" key="8">
    <source>
        <dbReference type="ARBA" id="ARBA00023136"/>
    </source>
</evidence>
<comment type="subcellular location">
    <subcellularLocation>
        <location evidence="12">Cellular thylakoid membrane</location>
        <topology evidence="12">Single-pass membrane protein</topology>
    </subcellularLocation>
    <subcellularLocation>
        <location evidence="11">Endomembrane system</location>
        <topology evidence="11">Single-pass membrane protein</topology>
    </subcellularLocation>
</comment>
<comment type="subunit">
    <text evidence="12">F-type ATPases have 2 components, F(1) - the catalytic core - and F(0) - the membrane proton channel. F(1) has five subunits: alpha(3), beta(3), gamma(1), delta(1), epsilon(1). F(0) has four main subunits: a(1), b(1), b'(1) and c(10-14). The alpha and beta chains form an alternating ring which encloses part of the gamma chain. F(1) is attached to F(0) by a central stalk formed by the gamma and epsilon chains, while a peripheral stalk is formed by the delta, b and b' chains.</text>
</comment>
<dbReference type="InterPro" id="IPR005864">
    <property type="entry name" value="ATP_synth_F0_bsu_bac"/>
</dbReference>
<evidence type="ECO:0000256" key="11">
    <source>
        <dbReference type="ARBA" id="ARBA00037847"/>
    </source>
</evidence>
<keyword evidence="8 12" id="KW-0472">Membrane</keyword>
<comment type="function">
    <text evidence="10 12">F(1)F(0) ATP synthase produces ATP from ADP in the presence of a proton or sodium gradient. F-type ATPases consist of two structural domains, F(1) containing the extramembraneous catalytic core and F(0) containing the membrane proton channel, linked together by a central stalk and a peripheral stalk. During catalysis, ATP synthesis in the catalytic domain of F(1) is coupled via a rotary mechanism of the central stalk subunits to proton translocation.</text>
</comment>
<dbReference type="NCBIfam" id="TIGR01144">
    <property type="entry name" value="ATP_synt_b"/>
    <property type="match status" value="1"/>
</dbReference>
<evidence type="ECO:0000313" key="16">
    <source>
        <dbReference type="Proteomes" id="UP001600165"/>
    </source>
</evidence>
<keyword evidence="2 12" id="KW-0138">CF(0)</keyword>
<dbReference type="NCBIfam" id="NF005606">
    <property type="entry name" value="PRK07352.1"/>
    <property type="match status" value="1"/>
</dbReference>
<evidence type="ECO:0000256" key="1">
    <source>
        <dbReference type="ARBA" id="ARBA00022448"/>
    </source>
</evidence>
<evidence type="ECO:0000256" key="4">
    <source>
        <dbReference type="ARBA" id="ARBA00022781"/>
    </source>
</evidence>
<evidence type="ECO:0000256" key="12">
    <source>
        <dbReference type="HAMAP-Rule" id="MF_01398"/>
    </source>
</evidence>